<accession>A0A2M3ZTV1</accession>
<evidence type="ECO:0000256" key="2">
    <source>
        <dbReference type="SAM" id="SignalP"/>
    </source>
</evidence>
<reference evidence="3" key="1">
    <citation type="submission" date="2018-01" db="EMBL/GenBank/DDBJ databases">
        <title>An insight into the sialome of Amazonian anophelines.</title>
        <authorList>
            <person name="Ribeiro J.M."/>
            <person name="Scarpassa V."/>
            <person name="Calvo E."/>
        </authorList>
    </citation>
    <scope>NUCLEOTIDE SEQUENCE</scope>
    <source>
        <tissue evidence="3">Salivary glands</tissue>
    </source>
</reference>
<feature type="signal peptide" evidence="2">
    <location>
        <begin position="1"/>
        <end position="15"/>
    </location>
</feature>
<proteinExistence type="predicted"/>
<evidence type="ECO:0000313" key="3">
    <source>
        <dbReference type="EMBL" id="MBW31923.1"/>
    </source>
</evidence>
<evidence type="ECO:0000256" key="1">
    <source>
        <dbReference type="SAM" id="MobiDB-lite"/>
    </source>
</evidence>
<dbReference type="EMBL" id="GGFM01011172">
    <property type="protein sequence ID" value="MBW31923.1"/>
    <property type="molecule type" value="Transcribed_RNA"/>
</dbReference>
<sequence length="123" mass="12636">MLLLLALLPLPRAAALLLLCCWPTLLLLFGCCCGCCCCCGDCCAEGGTAERFGRTRPRTSGTIGGTGGREKSSDRISAVECDSIRGAPLPPPPPVIATLLPPPCSGKCACALLLSGSNTERGR</sequence>
<dbReference type="AlphaFoldDB" id="A0A2M3ZTV1"/>
<organism evidence="3">
    <name type="scientific">Anopheles braziliensis</name>
    <dbReference type="NCBI Taxonomy" id="58242"/>
    <lineage>
        <taxon>Eukaryota</taxon>
        <taxon>Metazoa</taxon>
        <taxon>Ecdysozoa</taxon>
        <taxon>Arthropoda</taxon>
        <taxon>Hexapoda</taxon>
        <taxon>Insecta</taxon>
        <taxon>Pterygota</taxon>
        <taxon>Neoptera</taxon>
        <taxon>Endopterygota</taxon>
        <taxon>Diptera</taxon>
        <taxon>Nematocera</taxon>
        <taxon>Culicoidea</taxon>
        <taxon>Culicidae</taxon>
        <taxon>Anophelinae</taxon>
        <taxon>Anopheles</taxon>
    </lineage>
</organism>
<feature type="region of interest" description="Disordered" evidence="1">
    <location>
        <begin position="54"/>
        <end position="75"/>
    </location>
</feature>
<name>A0A2M3ZTV1_9DIPT</name>
<keyword evidence="2" id="KW-0732">Signal</keyword>
<protein>
    <submittedName>
        <fullName evidence="3">Putative secreted peptide</fullName>
    </submittedName>
</protein>
<feature type="chain" id="PRO_5014772752" evidence="2">
    <location>
        <begin position="16"/>
        <end position="123"/>
    </location>
</feature>